<gene>
    <name evidence="1" type="ORF">HMPREF1991_02891</name>
</gene>
<accession>A0A069QDT9</accession>
<evidence type="ECO:0000313" key="1">
    <source>
        <dbReference type="EMBL" id="KDR51058.1"/>
    </source>
</evidence>
<evidence type="ECO:0000313" key="2">
    <source>
        <dbReference type="Proteomes" id="UP000027442"/>
    </source>
</evidence>
<dbReference type="HOGENOM" id="CLU_3064768_0_0_10"/>
<comment type="caution">
    <text evidence="1">The sequence shown here is derived from an EMBL/GenBank/DDBJ whole genome shotgun (WGS) entry which is preliminary data.</text>
</comment>
<dbReference type="PATRIC" id="fig|1122985.7.peg.2987"/>
<name>A0A069QDT9_HOYLO</name>
<reference evidence="1 2" key="1">
    <citation type="submission" date="2013-08" db="EMBL/GenBank/DDBJ databases">
        <authorList>
            <person name="Weinstock G."/>
            <person name="Sodergren E."/>
            <person name="Wylie T."/>
            <person name="Fulton L."/>
            <person name="Fulton R."/>
            <person name="Fronick C."/>
            <person name="O'Laughlin M."/>
            <person name="Godfrey J."/>
            <person name="Miner T."/>
            <person name="Herter B."/>
            <person name="Appelbaum E."/>
            <person name="Cordes M."/>
            <person name="Lek S."/>
            <person name="Wollam A."/>
            <person name="Pepin K.H."/>
            <person name="Palsikar V.B."/>
            <person name="Mitreva M."/>
            <person name="Wilson R.K."/>
        </authorList>
    </citation>
    <scope>NUCLEOTIDE SEQUENCE [LARGE SCALE GENOMIC DNA]</scope>
    <source>
        <strain evidence="1 2">ATCC 15930</strain>
    </source>
</reference>
<dbReference type="AlphaFoldDB" id="A0A069QDT9"/>
<protein>
    <submittedName>
        <fullName evidence="1">Uncharacterized protein</fullName>
    </submittedName>
</protein>
<proteinExistence type="predicted"/>
<dbReference type="Proteomes" id="UP000027442">
    <property type="component" value="Unassembled WGS sequence"/>
</dbReference>
<organism evidence="1 2">
    <name type="scientific">Hoylesella loescheii DSM 19665 = JCM 12249 = ATCC 15930</name>
    <dbReference type="NCBI Taxonomy" id="1122985"/>
    <lineage>
        <taxon>Bacteria</taxon>
        <taxon>Pseudomonadati</taxon>
        <taxon>Bacteroidota</taxon>
        <taxon>Bacteroidia</taxon>
        <taxon>Bacteroidales</taxon>
        <taxon>Prevotellaceae</taxon>
        <taxon>Hoylesella</taxon>
    </lineage>
</organism>
<keyword evidence="2" id="KW-1185">Reference proteome</keyword>
<dbReference type="EMBL" id="JNGW01000124">
    <property type="protein sequence ID" value="KDR51058.1"/>
    <property type="molecule type" value="Genomic_DNA"/>
</dbReference>
<sequence length="53" mass="5868">MLCRLPHVAQVGEITISQLSQLCSKGIISYPELANQPFCRSHFHSSENALSKP</sequence>